<dbReference type="OrthoDB" id="5856062at2759"/>
<protein>
    <submittedName>
        <fullName evidence="1">Uncharacterized protein</fullName>
    </submittedName>
</protein>
<sequence length="120" mass="13693">MSTKTSYFPLRVLPKHSYRIRIREEAFATDAARIHWRVSSRPPARYDTSRACLEQGIVQLKGGDLLLTSLTPRDVRRRIQGTLADGRKINIQLRNAGVKLGLGKDNRKFLMWTAIITGRC</sequence>
<gene>
    <name evidence="1" type="ORF">OESDEN_06681</name>
</gene>
<proteinExistence type="predicted"/>
<dbReference type="Proteomes" id="UP000053660">
    <property type="component" value="Unassembled WGS sequence"/>
</dbReference>
<evidence type="ECO:0000313" key="1">
    <source>
        <dbReference type="EMBL" id="KHJ93414.1"/>
    </source>
</evidence>
<dbReference type="AlphaFoldDB" id="A0A0B1T835"/>
<name>A0A0B1T835_OESDE</name>
<evidence type="ECO:0000313" key="2">
    <source>
        <dbReference type="Proteomes" id="UP000053660"/>
    </source>
</evidence>
<organism evidence="1 2">
    <name type="scientific">Oesophagostomum dentatum</name>
    <name type="common">Nodular worm</name>
    <dbReference type="NCBI Taxonomy" id="61180"/>
    <lineage>
        <taxon>Eukaryota</taxon>
        <taxon>Metazoa</taxon>
        <taxon>Ecdysozoa</taxon>
        <taxon>Nematoda</taxon>
        <taxon>Chromadorea</taxon>
        <taxon>Rhabditida</taxon>
        <taxon>Rhabditina</taxon>
        <taxon>Rhabditomorpha</taxon>
        <taxon>Strongyloidea</taxon>
        <taxon>Strongylidae</taxon>
        <taxon>Oesophagostomum</taxon>
    </lineage>
</organism>
<accession>A0A0B1T835</accession>
<dbReference type="EMBL" id="KN550784">
    <property type="protein sequence ID" value="KHJ93414.1"/>
    <property type="molecule type" value="Genomic_DNA"/>
</dbReference>
<reference evidence="1 2" key="1">
    <citation type="submission" date="2014-03" db="EMBL/GenBank/DDBJ databases">
        <title>Draft genome of the hookworm Oesophagostomum dentatum.</title>
        <authorList>
            <person name="Mitreva M."/>
        </authorList>
    </citation>
    <scope>NUCLEOTIDE SEQUENCE [LARGE SCALE GENOMIC DNA]</scope>
    <source>
        <strain evidence="1 2">OD-Hann</strain>
    </source>
</reference>
<keyword evidence="2" id="KW-1185">Reference proteome</keyword>